<protein>
    <submittedName>
        <fullName evidence="7">Histone deacetylase superfamily protein</fullName>
    </submittedName>
</protein>
<dbReference type="PRINTS" id="PR01270">
    <property type="entry name" value="HDASUPER"/>
</dbReference>
<dbReference type="PANTHER" id="PTHR10625:SF17">
    <property type="entry name" value="HISTONE DEACETYLASE 8"/>
    <property type="match status" value="1"/>
</dbReference>
<dbReference type="EMBL" id="BDUD01000001">
    <property type="protein sequence ID" value="GBG21278.1"/>
    <property type="molecule type" value="Genomic_DNA"/>
</dbReference>
<evidence type="ECO:0000256" key="3">
    <source>
        <dbReference type="ARBA" id="ARBA00022723"/>
    </source>
</evidence>
<dbReference type="Proteomes" id="UP000245124">
    <property type="component" value="Unassembled WGS sequence"/>
</dbReference>
<dbReference type="PANTHER" id="PTHR10625">
    <property type="entry name" value="HISTONE DEACETYLASE HDAC1-RELATED"/>
    <property type="match status" value="1"/>
</dbReference>
<name>A0A2R5FUZ3_NOSCO</name>
<dbReference type="Gene3D" id="3.40.800.20">
    <property type="entry name" value="Histone deacetylase domain"/>
    <property type="match status" value="1"/>
</dbReference>
<evidence type="ECO:0000256" key="5">
    <source>
        <dbReference type="ARBA" id="ARBA00022833"/>
    </source>
</evidence>
<dbReference type="InterPro" id="IPR023801">
    <property type="entry name" value="His_deacetylse_dom"/>
</dbReference>
<organism evidence="7 8">
    <name type="scientific">Nostoc commune NIES-4072</name>
    <dbReference type="NCBI Taxonomy" id="2005467"/>
    <lineage>
        <taxon>Bacteria</taxon>
        <taxon>Bacillati</taxon>
        <taxon>Cyanobacteriota</taxon>
        <taxon>Cyanophyceae</taxon>
        <taxon>Nostocales</taxon>
        <taxon>Nostocaceae</taxon>
        <taxon>Nostoc</taxon>
    </lineage>
</organism>
<evidence type="ECO:0000313" key="8">
    <source>
        <dbReference type="Proteomes" id="UP000245124"/>
    </source>
</evidence>
<dbReference type="SUPFAM" id="SSF52768">
    <property type="entry name" value="Arginase/deacetylase"/>
    <property type="match status" value="1"/>
</dbReference>
<keyword evidence="4" id="KW-0378">Hydrolase</keyword>
<dbReference type="OrthoDB" id="9808367at2"/>
<evidence type="ECO:0000259" key="6">
    <source>
        <dbReference type="Pfam" id="PF00850"/>
    </source>
</evidence>
<comment type="cofactor">
    <cofactor evidence="1">
        <name>Zn(2+)</name>
        <dbReference type="ChEBI" id="CHEBI:29105"/>
    </cofactor>
</comment>
<dbReference type="GO" id="GO:0046872">
    <property type="term" value="F:metal ion binding"/>
    <property type="evidence" value="ECO:0007669"/>
    <property type="project" value="UniProtKB-KW"/>
</dbReference>
<dbReference type="CDD" id="cd10001">
    <property type="entry name" value="HDAC_classII_APAH"/>
    <property type="match status" value="1"/>
</dbReference>
<evidence type="ECO:0000256" key="2">
    <source>
        <dbReference type="ARBA" id="ARBA00005947"/>
    </source>
</evidence>
<dbReference type="GO" id="GO:0016787">
    <property type="term" value="F:hydrolase activity"/>
    <property type="evidence" value="ECO:0007669"/>
    <property type="project" value="UniProtKB-KW"/>
</dbReference>
<keyword evidence="8" id="KW-1185">Reference proteome</keyword>
<dbReference type="GO" id="GO:0040029">
    <property type="term" value="P:epigenetic regulation of gene expression"/>
    <property type="evidence" value="ECO:0007669"/>
    <property type="project" value="TreeGrafter"/>
</dbReference>
<feature type="domain" description="Histone deacetylase" evidence="6">
    <location>
        <begin position="27"/>
        <end position="341"/>
    </location>
</feature>
<comment type="caution">
    <text evidence="7">The sequence shown here is derived from an EMBL/GenBank/DDBJ whole genome shotgun (WGS) entry which is preliminary data.</text>
</comment>
<evidence type="ECO:0000313" key="7">
    <source>
        <dbReference type="EMBL" id="GBG21278.1"/>
    </source>
</evidence>
<keyword evidence="3" id="KW-0479">Metal-binding</keyword>
<sequence length="346" mass="38410">MKAIVSPYFDVRGPAKFLWRGHFIEHPDVAQRGNQIRLGLEKAECEIVFPSQAKLHESMLRESILAVQEPAYVNYLESAWEHWSRMENASTEIFPNISPNRHLTQFNESPVALAGWYIADGAAPIGEYTWRNALGSVSAVIEATSYLKAGELVVYALCRPSGHHACRDMAMGMCFLNNAAIATQELRTKFSRIAILDIDMHHGNGTQQIFYQRSDVLTISIHGNPTNFYPFYTGFENERGRGNGEECNLNIPLPPGTNEASYLQALEKALAVVSSFKAEALVVATGFDTFKSDPLGCFALESTSYNQIGRKIKSLGLPTLFVQEGGYFVEALSENVRQLVTGFKSV</sequence>
<dbReference type="Pfam" id="PF00850">
    <property type="entry name" value="Hist_deacetyl"/>
    <property type="match status" value="1"/>
</dbReference>
<proteinExistence type="inferred from homology"/>
<dbReference type="GO" id="GO:0004407">
    <property type="term" value="F:histone deacetylase activity"/>
    <property type="evidence" value="ECO:0007669"/>
    <property type="project" value="TreeGrafter"/>
</dbReference>
<gene>
    <name evidence="7" type="ORF">NIES4072_49620</name>
</gene>
<evidence type="ECO:0000256" key="4">
    <source>
        <dbReference type="ARBA" id="ARBA00022801"/>
    </source>
</evidence>
<accession>A0A2R5FUZ3</accession>
<reference evidence="7 8" key="1">
    <citation type="submission" date="2017-06" db="EMBL/GenBank/DDBJ databases">
        <title>Genome sequencing of cyanobaciteial culture collection at National Institute for Environmental Studies (NIES).</title>
        <authorList>
            <person name="Hirose Y."/>
            <person name="Shimura Y."/>
            <person name="Fujisawa T."/>
            <person name="Nakamura Y."/>
            <person name="Kawachi M."/>
        </authorList>
    </citation>
    <scope>NUCLEOTIDE SEQUENCE [LARGE SCALE GENOMIC DNA]</scope>
    <source>
        <strain evidence="7 8">NIES-4072</strain>
    </source>
</reference>
<dbReference type="RefSeq" id="WP_109011205.1">
    <property type="nucleotide sequence ID" value="NZ_BDUD01000001.1"/>
</dbReference>
<evidence type="ECO:0000256" key="1">
    <source>
        <dbReference type="ARBA" id="ARBA00001947"/>
    </source>
</evidence>
<dbReference type="AlphaFoldDB" id="A0A2R5FUZ3"/>
<keyword evidence="5" id="KW-0862">Zinc</keyword>
<dbReference type="InterPro" id="IPR037138">
    <property type="entry name" value="His_deacetylse_dom_sf"/>
</dbReference>
<dbReference type="InterPro" id="IPR000286">
    <property type="entry name" value="HDACs"/>
</dbReference>
<comment type="similarity">
    <text evidence="2">Belongs to the histone deacetylase family.</text>
</comment>
<dbReference type="InterPro" id="IPR023696">
    <property type="entry name" value="Ureohydrolase_dom_sf"/>
</dbReference>